<evidence type="ECO:0000313" key="9">
    <source>
        <dbReference type="EMBL" id="MBT9281512.1"/>
    </source>
</evidence>
<keyword evidence="3" id="KW-1003">Cell membrane</keyword>
<organism evidence="9 10">
    <name type="scientific">Hydrogenibacillus schlegelii</name>
    <name type="common">Bacillus schlegelii</name>
    <dbReference type="NCBI Taxonomy" id="1484"/>
    <lineage>
        <taxon>Bacteria</taxon>
        <taxon>Bacillati</taxon>
        <taxon>Bacillota</taxon>
        <taxon>Bacilli</taxon>
        <taxon>Bacillales</taxon>
        <taxon>Bacillales Family X. Incertae Sedis</taxon>
        <taxon>Hydrogenibacillus</taxon>
    </lineage>
</organism>
<evidence type="ECO:0000313" key="10">
    <source>
        <dbReference type="Proteomes" id="UP000748108"/>
    </source>
</evidence>
<dbReference type="AlphaFoldDB" id="A0A947G7H5"/>
<feature type="transmembrane region" description="Helical" evidence="7">
    <location>
        <begin position="69"/>
        <end position="86"/>
    </location>
</feature>
<dbReference type="InterPro" id="IPR002912">
    <property type="entry name" value="ACT_dom"/>
</dbReference>
<evidence type="ECO:0000256" key="4">
    <source>
        <dbReference type="ARBA" id="ARBA00022692"/>
    </source>
</evidence>
<dbReference type="InterPro" id="IPR045865">
    <property type="entry name" value="ACT-like_dom_sf"/>
</dbReference>
<evidence type="ECO:0000256" key="5">
    <source>
        <dbReference type="ARBA" id="ARBA00022989"/>
    </source>
</evidence>
<dbReference type="PANTHER" id="PTHR33778">
    <property type="entry name" value="PROTEIN MGTC"/>
    <property type="match status" value="1"/>
</dbReference>
<gene>
    <name evidence="9" type="ORF">KM312_02435</name>
</gene>
<feature type="transmembrane region" description="Helical" evidence="7">
    <location>
        <begin position="6"/>
        <end position="23"/>
    </location>
</feature>
<dbReference type="InterPro" id="IPR003416">
    <property type="entry name" value="MgtC/SapB/SrpB/YhiD_fam"/>
</dbReference>
<name>A0A947G7H5_HYDSH</name>
<dbReference type="EMBL" id="JAHHQF010000039">
    <property type="protein sequence ID" value="MBT9281512.1"/>
    <property type="molecule type" value="Genomic_DNA"/>
</dbReference>
<feature type="transmembrane region" description="Helical" evidence="7">
    <location>
        <begin position="93"/>
        <end position="110"/>
    </location>
</feature>
<keyword evidence="4 7" id="KW-0812">Transmembrane</keyword>
<dbReference type="Proteomes" id="UP000748108">
    <property type="component" value="Unassembled WGS sequence"/>
</dbReference>
<feature type="domain" description="ACT" evidence="8">
    <location>
        <begin position="148"/>
        <end position="227"/>
    </location>
</feature>
<feature type="transmembrane region" description="Helical" evidence="7">
    <location>
        <begin position="35"/>
        <end position="54"/>
    </location>
</feature>
<accession>A0A947G7H5</accession>
<comment type="caution">
    <text evidence="9">The sequence shown here is derived from an EMBL/GenBank/DDBJ whole genome shotgun (WGS) entry which is preliminary data.</text>
</comment>
<evidence type="ECO:0000256" key="3">
    <source>
        <dbReference type="ARBA" id="ARBA00022475"/>
    </source>
</evidence>
<evidence type="ECO:0000256" key="2">
    <source>
        <dbReference type="ARBA" id="ARBA00009298"/>
    </source>
</evidence>
<protein>
    <submittedName>
        <fullName evidence="9">MgtC/SapB family protein</fullName>
    </submittedName>
</protein>
<dbReference type="Pfam" id="PF02308">
    <property type="entry name" value="MgtC"/>
    <property type="match status" value="1"/>
</dbReference>
<dbReference type="PROSITE" id="PS51671">
    <property type="entry name" value="ACT"/>
    <property type="match status" value="1"/>
</dbReference>
<comment type="subcellular location">
    <subcellularLocation>
        <location evidence="1">Cell membrane</location>
        <topology evidence="1">Multi-pass membrane protein</topology>
    </subcellularLocation>
</comment>
<dbReference type="Pfam" id="PF01842">
    <property type="entry name" value="ACT"/>
    <property type="match status" value="1"/>
</dbReference>
<dbReference type="GO" id="GO:0005886">
    <property type="term" value="C:plasma membrane"/>
    <property type="evidence" value="ECO:0007669"/>
    <property type="project" value="UniProtKB-SubCell"/>
</dbReference>
<evidence type="ECO:0000256" key="1">
    <source>
        <dbReference type="ARBA" id="ARBA00004651"/>
    </source>
</evidence>
<comment type="similarity">
    <text evidence="2">Belongs to the MgtC/SapB family.</text>
</comment>
<evidence type="ECO:0000256" key="6">
    <source>
        <dbReference type="ARBA" id="ARBA00023136"/>
    </source>
</evidence>
<proteinExistence type="inferred from homology"/>
<dbReference type="PANTHER" id="PTHR33778:SF1">
    <property type="entry name" value="MAGNESIUM TRANSPORTER YHID-RELATED"/>
    <property type="match status" value="1"/>
</dbReference>
<evidence type="ECO:0000256" key="7">
    <source>
        <dbReference type="SAM" id="Phobius"/>
    </source>
</evidence>
<sequence>MEAWLFIERLLVAAVLGGLIGWERGQRHKQAGLKTHLFVAVGSALITVTSIYGFRPYLSPDTPYDPTRIPAQIVSGIGFLGAGAILRRSDWTVQGLTTAATLWVVAAIGIAAGSGFYLPAAAATAIVLASTLFLPRVEDRFFGKKAHTLTIVVEDRPGRLGAITAALGALQVDIVQVNLRPGEEGPDGRPEDVAVELAVVLPPRRTPLDVVAALKGIAGVRSIDWEP</sequence>
<dbReference type="Gene3D" id="3.30.70.260">
    <property type="match status" value="1"/>
</dbReference>
<dbReference type="InterPro" id="IPR049177">
    <property type="entry name" value="MgtC_SapB_SrpB_YhiD_N"/>
</dbReference>
<keyword evidence="6 7" id="KW-0472">Membrane</keyword>
<dbReference type="PRINTS" id="PR01837">
    <property type="entry name" value="MGTCSAPBPROT"/>
</dbReference>
<evidence type="ECO:0000259" key="8">
    <source>
        <dbReference type="PROSITE" id="PS51671"/>
    </source>
</evidence>
<keyword evidence="5 7" id="KW-1133">Transmembrane helix</keyword>
<dbReference type="SUPFAM" id="SSF55021">
    <property type="entry name" value="ACT-like"/>
    <property type="match status" value="1"/>
</dbReference>
<reference evidence="9" key="1">
    <citation type="journal article" date="2021" name="Microbiology">
        <title>Metagenomic Analysis of the Microbial Community in the Underground Coal Fire Area (Kemerovo Region, Russia) Revealed Predominance of Thermophilic Members of the Phyla Deinococcus-thermus, Aquificae, and Firmicutes.</title>
        <authorList>
            <person name="Kadnikov V."/>
            <person name="Mardanov A.V."/>
            <person name="Beletsky A.V."/>
            <person name="Karnachuk O.V."/>
            <person name="Ravin N.V."/>
        </authorList>
    </citation>
    <scope>NUCLEOTIDE SEQUENCE</scope>
    <source>
        <strain evidence="9">RBS10-49</strain>
    </source>
</reference>